<feature type="domain" description="Ig-like" evidence="11">
    <location>
        <begin position="123"/>
        <end position="207"/>
    </location>
</feature>
<dbReference type="InterPro" id="IPR007110">
    <property type="entry name" value="Ig-like_dom"/>
</dbReference>
<evidence type="ECO:0000256" key="4">
    <source>
        <dbReference type="ARBA" id="ARBA00022729"/>
    </source>
</evidence>
<dbReference type="InterPro" id="IPR013783">
    <property type="entry name" value="Ig-like_fold"/>
</dbReference>
<evidence type="ECO:0000313" key="12">
    <source>
        <dbReference type="EMBL" id="KAK1784300.1"/>
    </source>
</evidence>
<evidence type="ECO:0000256" key="5">
    <source>
        <dbReference type="ARBA" id="ARBA00022989"/>
    </source>
</evidence>
<evidence type="ECO:0000256" key="7">
    <source>
        <dbReference type="ARBA" id="ARBA00023157"/>
    </source>
</evidence>
<dbReference type="GO" id="GO:0003676">
    <property type="term" value="F:nucleic acid binding"/>
    <property type="evidence" value="ECO:0007669"/>
    <property type="project" value="InterPro"/>
</dbReference>
<evidence type="ECO:0000256" key="9">
    <source>
        <dbReference type="ARBA" id="ARBA00023180"/>
    </source>
</evidence>
<dbReference type="GO" id="GO:0009897">
    <property type="term" value="C:external side of plasma membrane"/>
    <property type="evidence" value="ECO:0007669"/>
    <property type="project" value="TreeGrafter"/>
</dbReference>
<dbReference type="SMART" id="SM00406">
    <property type="entry name" value="IGv"/>
    <property type="match status" value="2"/>
</dbReference>
<dbReference type="GO" id="GO:0006955">
    <property type="term" value="P:immune response"/>
    <property type="evidence" value="ECO:0007669"/>
    <property type="project" value="TreeGrafter"/>
</dbReference>
<dbReference type="GO" id="GO:0031295">
    <property type="term" value="P:T cell costimulation"/>
    <property type="evidence" value="ECO:0007669"/>
    <property type="project" value="TreeGrafter"/>
</dbReference>
<dbReference type="Gene3D" id="2.60.40.10">
    <property type="entry name" value="Immunoglobulins"/>
    <property type="match status" value="2"/>
</dbReference>
<keyword evidence="6" id="KW-0472">Membrane</keyword>
<keyword evidence="9" id="KW-0325">Glycoprotein</keyword>
<protein>
    <recommendedName>
        <fullName evidence="11">Ig-like domain-containing protein</fullName>
    </recommendedName>
</protein>
<feature type="domain" description="Ig-like" evidence="11">
    <location>
        <begin position="17"/>
        <end position="101"/>
    </location>
</feature>
<comment type="subcellular location">
    <subcellularLocation>
        <location evidence="1">Cell membrane</location>
        <topology evidence="1">Single-pass type I membrane protein</topology>
    </subcellularLocation>
</comment>
<dbReference type="GO" id="GO:0007166">
    <property type="term" value="P:cell surface receptor signaling pathway"/>
    <property type="evidence" value="ECO:0007669"/>
    <property type="project" value="TreeGrafter"/>
</dbReference>
<dbReference type="PANTHER" id="PTHR25466:SF14">
    <property type="entry name" value="BUTYROPHILIN SUBFAMILY 2 MEMBER A2-LIKE-RELATED"/>
    <property type="match status" value="1"/>
</dbReference>
<dbReference type="InterPro" id="IPR003598">
    <property type="entry name" value="Ig_sub2"/>
</dbReference>
<sequence length="353" mass="40518">CSLAENQKTDYITAYTGDSVLLPCSCTDPHTKPESFTWQKYNTRRQTWDVITSESEQYSNRVQLVTAHSPGKLSLLISHLTEEDKGAYICYLTNQQYKYIRLTIKGCSLAENQKTDYITAYTGDSVLLPCSCIDPHAKPESFTWQKYNTRRQTWDVITSESEQYRNRVQMGTAHSPGNLSLLISHLTEEDKGAYICYLTKKKYKYIRLTIKDRERDLQLTLHCLAHSCTSSWSEHLFWVEFAHNTLRHSSLGMSPFECQYGYAPPMFADEEADVGVGSAEQTVRHCRLAWRRARRALLSATAAQKRYADKRRDQRRLIGWDSGFGYRPRTCLCVVIPANLPIATSGHSRFFTA</sequence>
<dbReference type="InterPro" id="IPR013106">
    <property type="entry name" value="Ig_V-set"/>
</dbReference>
<dbReference type="PANTHER" id="PTHR25466">
    <property type="entry name" value="T-LYMPHOCYTE ACTIVATION ANTIGEN"/>
    <property type="match status" value="1"/>
</dbReference>
<feature type="non-terminal residue" evidence="12">
    <location>
        <position position="1"/>
    </location>
</feature>
<evidence type="ECO:0000256" key="6">
    <source>
        <dbReference type="ARBA" id="ARBA00023136"/>
    </source>
</evidence>
<keyword evidence="10" id="KW-0393">Immunoglobulin domain</keyword>
<dbReference type="GO" id="GO:0042102">
    <property type="term" value="P:positive regulation of T cell proliferation"/>
    <property type="evidence" value="ECO:0007669"/>
    <property type="project" value="TreeGrafter"/>
</dbReference>
<evidence type="ECO:0000256" key="2">
    <source>
        <dbReference type="ARBA" id="ARBA00022475"/>
    </source>
</evidence>
<evidence type="ECO:0000256" key="1">
    <source>
        <dbReference type="ARBA" id="ARBA00004251"/>
    </source>
</evidence>
<comment type="caution">
    <text evidence="12">The sequence shown here is derived from an EMBL/GenBank/DDBJ whole genome shotgun (WGS) entry which is preliminary data.</text>
</comment>
<dbReference type="InterPro" id="IPR051713">
    <property type="entry name" value="T-cell_Activation_Regulation"/>
</dbReference>
<evidence type="ECO:0000256" key="10">
    <source>
        <dbReference type="ARBA" id="ARBA00023319"/>
    </source>
</evidence>
<evidence type="ECO:0000313" key="13">
    <source>
        <dbReference type="Proteomes" id="UP001239994"/>
    </source>
</evidence>
<dbReference type="PROSITE" id="PS50835">
    <property type="entry name" value="IG_LIKE"/>
    <property type="match status" value="2"/>
</dbReference>
<dbReference type="Pfam" id="PF07686">
    <property type="entry name" value="V-set"/>
    <property type="match status" value="2"/>
</dbReference>
<keyword evidence="2" id="KW-1003">Cell membrane</keyword>
<keyword evidence="7" id="KW-1015">Disulfide bond</keyword>
<dbReference type="InterPro" id="IPR036179">
    <property type="entry name" value="Ig-like_dom_sf"/>
</dbReference>
<keyword evidence="5" id="KW-1133">Transmembrane helix</keyword>
<proteinExistence type="predicted"/>
<keyword evidence="8" id="KW-0675">Receptor</keyword>
<keyword evidence="13" id="KW-1185">Reference proteome</keyword>
<dbReference type="InterPro" id="IPR003599">
    <property type="entry name" value="Ig_sub"/>
</dbReference>
<dbReference type="AlphaFoldDB" id="A0AAD8YNB0"/>
<dbReference type="SUPFAM" id="SSF48726">
    <property type="entry name" value="Immunoglobulin"/>
    <property type="match status" value="2"/>
</dbReference>
<dbReference type="InterPro" id="IPR036397">
    <property type="entry name" value="RNaseH_sf"/>
</dbReference>
<keyword evidence="3" id="KW-0812">Transmembrane</keyword>
<dbReference type="GO" id="GO:0071222">
    <property type="term" value="P:cellular response to lipopolysaccharide"/>
    <property type="evidence" value="ECO:0007669"/>
    <property type="project" value="TreeGrafter"/>
</dbReference>
<dbReference type="SMART" id="SM00408">
    <property type="entry name" value="IGc2"/>
    <property type="match status" value="2"/>
</dbReference>
<organism evidence="12 13">
    <name type="scientific">Electrophorus voltai</name>
    <dbReference type="NCBI Taxonomy" id="2609070"/>
    <lineage>
        <taxon>Eukaryota</taxon>
        <taxon>Metazoa</taxon>
        <taxon>Chordata</taxon>
        <taxon>Craniata</taxon>
        <taxon>Vertebrata</taxon>
        <taxon>Euteleostomi</taxon>
        <taxon>Actinopterygii</taxon>
        <taxon>Neopterygii</taxon>
        <taxon>Teleostei</taxon>
        <taxon>Ostariophysi</taxon>
        <taxon>Gymnotiformes</taxon>
        <taxon>Gymnotoidei</taxon>
        <taxon>Gymnotidae</taxon>
        <taxon>Electrophorus</taxon>
    </lineage>
</organism>
<dbReference type="Proteomes" id="UP001239994">
    <property type="component" value="Unassembled WGS sequence"/>
</dbReference>
<keyword evidence="4" id="KW-0732">Signal</keyword>
<evidence type="ECO:0000259" key="11">
    <source>
        <dbReference type="PROSITE" id="PS50835"/>
    </source>
</evidence>
<accession>A0AAD8YNB0</accession>
<dbReference type="EMBL" id="JAROKS010000310">
    <property type="protein sequence ID" value="KAK1784300.1"/>
    <property type="molecule type" value="Genomic_DNA"/>
</dbReference>
<gene>
    <name evidence="12" type="ORF">P4O66_003693</name>
</gene>
<dbReference type="SMART" id="SM00409">
    <property type="entry name" value="IG"/>
    <property type="match status" value="2"/>
</dbReference>
<dbReference type="Gene3D" id="3.30.420.10">
    <property type="entry name" value="Ribonuclease H-like superfamily/Ribonuclease H"/>
    <property type="match status" value="1"/>
</dbReference>
<evidence type="ECO:0000256" key="3">
    <source>
        <dbReference type="ARBA" id="ARBA00022692"/>
    </source>
</evidence>
<name>A0AAD8YNB0_9TELE</name>
<reference evidence="12" key="1">
    <citation type="submission" date="2023-03" db="EMBL/GenBank/DDBJ databases">
        <title>Electrophorus voltai genome.</title>
        <authorList>
            <person name="Bian C."/>
        </authorList>
    </citation>
    <scope>NUCLEOTIDE SEQUENCE</scope>
    <source>
        <strain evidence="12">CB-2022</strain>
        <tissue evidence="12">Muscle</tissue>
    </source>
</reference>
<evidence type="ECO:0000256" key="8">
    <source>
        <dbReference type="ARBA" id="ARBA00023170"/>
    </source>
</evidence>
<dbReference type="GO" id="GO:0042130">
    <property type="term" value="P:negative regulation of T cell proliferation"/>
    <property type="evidence" value="ECO:0007669"/>
    <property type="project" value="TreeGrafter"/>
</dbReference>